<organism evidence="1 2">
    <name type="scientific">Kibdelosporangium phytohabitans</name>
    <dbReference type="NCBI Taxonomy" id="860235"/>
    <lineage>
        <taxon>Bacteria</taxon>
        <taxon>Bacillati</taxon>
        <taxon>Actinomycetota</taxon>
        <taxon>Actinomycetes</taxon>
        <taxon>Pseudonocardiales</taxon>
        <taxon>Pseudonocardiaceae</taxon>
        <taxon>Kibdelosporangium</taxon>
    </lineage>
</organism>
<dbReference type="Proteomes" id="UP000063699">
    <property type="component" value="Chromosome"/>
</dbReference>
<keyword evidence="2" id="KW-1185">Reference proteome</keyword>
<evidence type="ECO:0000313" key="1">
    <source>
        <dbReference type="EMBL" id="ALG12895.1"/>
    </source>
</evidence>
<proteinExistence type="predicted"/>
<reference evidence="1 2" key="1">
    <citation type="submission" date="2015-07" db="EMBL/GenBank/DDBJ databases">
        <title>Genome sequencing of Kibdelosporangium phytohabitans.</title>
        <authorList>
            <person name="Qin S."/>
            <person name="Xing K."/>
        </authorList>
    </citation>
    <scope>NUCLEOTIDE SEQUENCE [LARGE SCALE GENOMIC DNA]</scope>
    <source>
        <strain evidence="1 2">KLBMP1111</strain>
    </source>
</reference>
<accession>A0A0N7F506</accession>
<protein>
    <submittedName>
        <fullName evidence="1">Uncharacterized protein</fullName>
    </submittedName>
</protein>
<evidence type="ECO:0000313" key="2">
    <source>
        <dbReference type="Proteomes" id="UP000063699"/>
    </source>
</evidence>
<dbReference type="KEGG" id="kphy:AOZ06_43980"/>
<name>A0A0N7F506_9PSEU</name>
<gene>
    <name evidence="1" type="ORF">AOZ06_43980</name>
</gene>
<dbReference type="EMBL" id="CP012752">
    <property type="protein sequence ID" value="ALG12895.1"/>
    <property type="molecule type" value="Genomic_DNA"/>
</dbReference>
<dbReference type="AlphaFoldDB" id="A0A0N7F506"/>
<sequence length="92" mass="9976">MYMWMTNTGPPTENVRAPMPGGQFKVQLLFKPVNSGALNCRQTTCALLSKRDHGDFGDRSSDVFIPITVKGQTAARACSRLGSRPALCFTPG</sequence>